<dbReference type="CDD" id="cd00190">
    <property type="entry name" value="Tryp_SPc"/>
    <property type="match status" value="1"/>
</dbReference>
<dbReference type="PROSITE" id="PS00010">
    <property type="entry name" value="ASX_HYDROXYL"/>
    <property type="match status" value="1"/>
</dbReference>
<dbReference type="EMBL" id="JAHKSW010000001">
    <property type="protein sequence ID" value="KAG7335477.1"/>
    <property type="molecule type" value="Genomic_DNA"/>
</dbReference>
<dbReference type="PIRSF" id="PIRSF001155">
    <property type="entry name" value="C1r_C1s_MASP"/>
    <property type="match status" value="1"/>
</dbReference>
<dbReference type="PROSITE" id="PS50923">
    <property type="entry name" value="SUSHI"/>
    <property type="match status" value="1"/>
</dbReference>
<dbReference type="Pfam" id="PF00089">
    <property type="entry name" value="Trypsin"/>
    <property type="match status" value="1"/>
</dbReference>
<dbReference type="Proteomes" id="UP000824219">
    <property type="component" value="Linkage Group LG01"/>
</dbReference>
<keyword evidence="4" id="KW-0645">Protease</keyword>
<dbReference type="Pfam" id="PF00431">
    <property type="entry name" value="CUB"/>
    <property type="match status" value="2"/>
</dbReference>
<feature type="binding site" evidence="14">
    <location>
        <position position="140"/>
    </location>
    <ligand>
        <name>Ca(2+)</name>
        <dbReference type="ChEBI" id="CHEBI:29108"/>
        <label>2</label>
    </ligand>
</feature>
<dbReference type="Gene3D" id="2.40.10.10">
    <property type="entry name" value="Trypsin-like serine proteases"/>
    <property type="match status" value="2"/>
</dbReference>
<dbReference type="SUPFAM" id="SSF57535">
    <property type="entry name" value="Complement control module/SCR domain"/>
    <property type="match status" value="1"/>
</dbReference>
<dbReference type="GO" id="GO:0045087">
    <property type="term" value="P:innate immune response"/>
    <property type="evidence" value="ECO:0007669"/>
    <property type="project" value="UniProtKB-KW"/>
</dbReference>
<dbReference type="SUPFAM" id="SSF50494">
    <property type="entry name" value="Trypsin-like serine proteases"/>
    <property type="match status" value="1"/>
</dbReference>
<dbReference type="PANTHER" id="PTHR24255">
    <property type="entry name" value="COMPLEMENT COMPONENT 1, S SUBCOMPONENT-RELATED"/>
    <property type="match status" value="1"/>
</dbReference>
<feature type="binding site" evidence="14">
    <location>
        <position position="141"/>
    </location>
    <ligand>
        <name>Ca(2+)</name>
        <dbReference type="ChEBI" id="CHEBI:29108"/>
        <label>2</label>
    </ligand>
</feature>
<evidence type="ECO:0000256" key="13">
    <source>
        <dbReference type="PIRSR" id="PIRSR001155-3"/>
    </source>
</evidence>
<evidence type="ECO:0000256" key="3">
    <source>
        <dbReference type="ARBA" id="ARBA00022659"/>
    </source>
</evidence>
<dbReference type="SMART" id="SM00042">
    <property type="entry name" value="CUB"/>
    <property type="match status" value="2"/>
</dbReference>
<feature type="domain" description="CUB" evidence="16">
    <location>
        <begin position="1"/>
        <end position="122"/>
    </location>
</feature>
<feature type="disulfide bond" evidence="12">
    <location>
        <begin position="325"/>
        <end position="367"/>
    </location>
</feature>
<comment type="caution">
    <text evidence="19">The sequence shown here is derived from an EMBL/GenBank/DDBJ whole genome shotgun (WGS) entry which is preliminary data.</text>
</comment>
<keyword evidence="1" id="KW-0245">EGF-like domain</keyword>
<evidence type="ECO:0000256" key="2">
    <source>
        <dbReference type="ARBA" id="ARBA00022588"/>
    </source>
</evidence>
<dbReference type="Gene3D" id="2.10.70.10">
    <property type="entry name" value="Complement Module, domain 1"/>
    <property type="match status" value="1"/>
</dbReference>
<dbReference type="PRINTS" id="PR00722">
    <property type="entry name" value="CHYMOTRYPSIN"/>
</dbReference>
<keyword evidence="14" id="KW-0106">Calcium</keyword>
<organism evidence="19 20">
    <name type="scientific">Hemibagrus wyckioides</name>
    <dbReference type="NCBI Taxonomy" id="337641"/>
    <lineage>
        <taxon>Eukaryota</taxon>
        <taxon>Metazoa</taxon>
        <taxon>Chordata</taxon>
        <taxon>Craniata</taxon>
        <taxon>Vertebrata</taxon>
        <taxon>Euteleostomi</taxon>
        <taxon>Actinopterygii</taxon>
        <taxon>Neopterygii</taxon>
        <taxon>Teleostei</taxon>
        <taxon>Ostariophysi</taxon>
        <taxon>Siluriformes</taxon>
        <taxon>Bagridae</taxon>
        <taxon>Hemibagrus</taxon>
    </lineage>
</organism>
<keyword evidence="8" id="KW-0391">Immunity</keyword>
<feature type="binding site" evidence="14">
    <location>
        <position position="51"/>
    </location>
    <ligand>
        <name>Ca(2+)</name>
        <dbReference type="ChEBI" id="CHEBI:29108"/>
        <label>1</label>
    </ligand>
</feature>
<dbReference type="PROSITE" id="PS50240">
    <property type="entry name" value="TRYPSIN_DOM"/>
    <property type="match status" value="1"/>
</dbReference>
<dbReference type="GO" id="GO:0006958">
    <property type="term" value="P:complement activation, classical pathway"/>
    <property type="evidence" value="ECO:0007669"/>
    <property type="project" value="UniProtKB-KW"/>
</dbReference>
<dbReference type="InterPro" id="IPR000152">
    <property type="entry name" value="EGF-type_Asp/Asn_hydroxyl_site"/>
</dbReference>
<feature type="disulfide bond" evidence="12">
    <location>
        <begin position="149"/>
        <end position="162"/>
    </location>
</feature>
<dbReference type="CDD" id="cd00054">
    <property type="entry name" value="EGF_CA"/>
    <property type="match status" value="1"/>
</dbReference>
<dbReference type="SUPFAM" id="SSF49854">
    <property type="entry name" value="Spermadhesin, CUB domain"/>
    <property type="match status" value="2"/>
</dbReference>
<dbReference type="InterPro" id="IPR000436">
    <property type="entry name" value="Sushi_SCR_CCP_dom"/>
</dbReference>
<dbReference type="GO" id="GO:0005509">
    <property type="term" value="F:calcium ion binding"/>
    <property type="evidence" value="ECO:0007669"/>
    <property type="project" value="InterPro"/>
</dbReference>
<feature type="binding site" evidence="14">
    <location>
        <position position="124"/>
    </location>
    <ligand>
        <name>Ca(2+)</name>
        <dbReference type="ChEBI" id="CHEBI:29108"/>
        <label>2</label>
    </ligand>
</feature>
<keyword evidence="3 15" id="KW-0768">Sushi</keyword>
<evidence type="ECO:0000256" key="4">
    <source>
        <dbReference type="ARBA" id="ARBA00022670"/>
    </source>
</evidence>
<keyword evidence="2" id="KW-0399">Innate immunity</keyword>
<feature type="binding site" evidence="14">
    <location>
        <position position="144"/>
    </location>
    <ligand>
        <name>Ca(2+)</name>
        <dbReference type="ChEBI" id="CHEBI:29108"/>
        <label>2</label>
    </ligand>
</feature>
<feature type="binding site" evidence="14">
    <location>
        <position position="107"/>
    </location>
    <ligand>
        <name>Ca(2+)</name>
        <dbReference type="ChEBI" id="CHEBI:29108"/>
        <label>1</label>
    </ligand>
</feature>
<evidence type="ECO:0000256" key="11">
    <source>
        <dbReference type="ARBA" id="ARBA00023278"/>
    </source>
</evidence>
<dbReference type="InterPro" id="IPR000859">
    <property type="entry name" value="CUB_dom"/>
</dbReference>
<evidence type="ECO:0000256" key="1">
    <source>
        <dbReference type="ARBA" id="ARBA00022536"/>
    </source>
</evidence>
<feature type="disulfide bond" evidence="12">
    <location>
        <begin position="166"/>
        <end position="191"/>
    </location>
</feature>
<keyword evidence="11 13" id="KW-0379">Hydroxylation</keyword>
<dbReference type="SMART" id="SM00020">
    <property type="entry name" value="Tryp_SPc"/>
    <property type="match status" value="1"/>
</dbReference>
<keyword evidence="20" id="KW-1185">Reference proteome</keyword>
<dbReference type="InterPro" id="IPR035976">
    <property type="entry name" value="Sushi/SCR/CCP_sf"/>
</dbReference>
<feature type="disulfide bond" evidence="12">
    <location>
        <begin position="549"/>
        <end position="562"/>
    </location>
</feature>
<feature type="modified residue" description="(3R)-3-hydroxyasparagine" evidence="13">
    <location>
        <position position="140"/>
    </location>
</feature>
<dbReference type="InterPro" id="IPR009003">
    <property type="entry name" value="Peptidase_S1_PA"/>
</dbReference>
<keyword evidence="7" id="KW-0720">Serine protease</keyword>
<dbReference type="InterPro" id="IPR000742">
    <property type="entry name" value="EGF"/>
</dbReference>
<dbReference type="Pfam" id="PF14670">
    <property type="entry name" value="FXa_inhibition"/>
    <property type="match status" value="1"/>
</dbReference>
<evidence type="ECO:0000256" key="14">
    <source>
        <dbReference type="PIRSR" id="PIRSR001155-4"/>
    </source>
</evidence>
<dbReference type="Gene3D" id="2.10.25.10">
    <property type="entry name" value="Laminin"/>
    <property type="match status" value="1"/>
</dbReference>
<evidence type="ECO:0000256" key="8">
    <source>
        <dbReference type="ARBA" id="ARBA00022859"/>
    </source>
</evidence>
<keyword evidence="14" id="KW-0479">Metal-binding</keyword>
<evidence type="ECO:0000256" key="9">
    <source>
        <dbReference type="ARBA" id="ARBA00022875"/>
    </source>
</evidence>
<evidence type="ECO:0000256" key="6">
    <source>
        <dbReference type="ARBA" id="ARBA00022801"/>
    </source>
</evidence>
<dbReference type="PANTHER" id="PTHR24255:SF29">
    <property type="entry name" value="COMPLEMENT COMPONENT 1, S SUBCOMPONENT"/>
    <property type="match status" value="1"/>
</dbReference>
<evidence type="ECO:0000256" key="7">
    <source>
        <dbReference type="ARBA" id="ARBA00022825"/>
    </source>
</evidence>
<name>A0A9D3PAI9_9TELE</name>
<feature type="binding site" evidence="14">
    <location>
        <position position="213"/>
    </location>
    <ligand>
        <name>Ca(2+)</name>
        <dbReference type="ChEBI" id="CHEBI:29108"/>
        <label>3</label>
    </ligand>
</feature>
<protein>
    <submittedName>
        <fullName evidence="19">Uncharacterized protein</fullName>
    </submittedName>
</protein>
<dbReference type="InterPro" id="IPR024175">
    <property type="entry name" value="Pept_S1A_C1r/C1S/mannan-bd"/>
</dbReference>
<dbReference type="OrthoDB" id="9985152at2759"/>
<dbReference type="Gene3D" id="2.60.120.290">
    <property type="entry name" value="Spermadhesin, CUB domain"/>
    <property type="match status" value="2"/>
</dbReference>
<dbReference type="GO" id="GO:0072562">
    <property type="term" value="C:blood microparticle"/>
    <property type="evidence" value="ECO:0007669"/>
    <property type="project" value="TreeGrafter"/>
</dbReference>
<feature type="binding site" evidence="14">
    <location>
        <position position="59"/>
    </location>
    <ligand>
        <name>Ca(2+)</name>
        <dbReference type="ChEBI" id="CHEBI:29108"/>
        <label>1</label>
    </ligand>
</feature>
<accession>A0A9D3PAI9</accession>
<dbReference type="CDD" id="cd00033">
    <property type="entry name" value="CCP"/>
    <property type="match status" value="1"/>
</dbReference>
<reference evidence="19 20" key="1">
    <citation type="submission" date="2021-06" db="EMBL/GenBank/DDBJ databases">
        <title>Chromosome-level genome assembly of the red-tail catfish (Hemibagrus wyckioides).</title>
        <authorList>
            <person name="Shao F."/>
        </authorList>
    </citation>
    <scope>NUCLEOTIDE SEQUENCE [LARGE SCALE GENOMIC DNA]</scope>
    <source>
        <strain evidence="19">EC202008001</strain>
        <tissue evidence="19">Blood</tissue>
    </source>
</reference>
<evidence type="ECO:0000313" key="19">
    <source>
        <dbReference type="EMBL" id="KAG7335477.1"/>
    </source>
</evidence>
<keyword evidence="9" id="KW-0180">Complement pathway</keyword>
<comment type="caution">
    <text evidence="15">Lacks conserved residue(s) required for the propagation of feature annotation.</text>
</comment>
<keyword evidence="10 12" id="KW-1015">Disulfide bond</keyword>
<dbReference type="InterPro" id="IPR043504">
    <property type="entry name" value="Peptidase_S1_PA_chymotrypsin"/>
</dbReference>
<dbReference type="AlphaFoldDB" id="A0A9D3PAI9"/>
<evidence type="ECO:0000256" key="5">
    <source>
        <dbReference type="ARBA" id="ARBA00022737"/>
    </source>
</evidence>
<dbReference type="InterPro" id="IPR001254">
    <property type="entry name" value="Trypsin_dom"/>
</dbReference>
<dbReference type="InterPro" id="IPR001881">
    <property type="entry name" value="EGF-like_Ca-bd_dom"/>
</dbReference>
<dbReference type="InterPro" id="IPR035914">
    <property type="entry name" value="Sperma_CUB_dom_sf"/>
</dbReference>
<feature type="disulfide bond" description="Interchain (between heavy and light chains)" evidence="12">
    <location>
        <begin position="392"/>
        <end position="505"/>
    </location>
</feature>
<dbReference type="PROSITE" id="PS01186">
    <property type="entry name" value="EGF_2"/>
    <property type="match status" value="1"/>
</dbReference>
<feature type="disulfide bond" evidence="12">
    <location>
        <begin position="219"/>
        <end position="236"/>
    </location>
</feature>
<feature type="disulfide bond" evidence="12">
    <location>
        <begin position="277"/>
        <end position="308"/>
    </location>
</feature>
<feature type="disulfide bond" evidence="12">
    <location>
        <begin position="127"/>
        <end position="138"/>
    </location>
</feature>
<dbReference type="CDD" id="cd00041">
    <property type="entry name" value="CUB"/>
    <property type="match status" value="2"/>
</dbReference>
<dbReference type="PROSITE" id="PS01180">
    <property type="entry name" value="CUB"/>
    <property type="match status" value="2"/>
</dbReference>
<feature type="domain" description="Peptidase S1" evidence="17">
    <location>
        <begin position="399"/>
        <end position="644"/>
    </location>
</feature>
<dbReference type="Pfam" id="PF00084">
    <property type="entry name" value="Sushi"/>
    <property type="match status" value="1"/>
</dbReference>
<gene>
    <name evidence="19" type="ORF">KOW79_000170</name>
</gene>
<evidence type="ECO:0000259" key="17">
    <source>
        <dbReference type="PROSITE" id="PS50240"/>
    </source>
</evidence>
<feature type="disulfide bond" evidence="12">
    <location>
        <begin position="353"/>
        <end position="388"/>
    </location>
</feature>
<keyword evidence="6" id="KW-0378">Hydrolase</keyword>
<dbReference type="InterPro" id="IPR001314">
    <property type="entry name" value="Peptidase_S1A"/>
</dbReference>
<dbReference type="FunFam" id="2.40.10.10:FF:000068">
    <property type="entry name" value="transmembrane protease serine 2"/>
    <property type="match status" value="1"/>
</dbReference>
<sequence>MLVSVGQTAQVGLIHSPGYPHGYGPKESVTWIHCAPSGHVLILMLLHLDLEESFNCENDFLKVDDRNGSQLVKLCGRKTLEELQSVNHTFRSSTGSCLSITFQSDNSTTETHTGFKLFYTAQDVDECVENTVKCSHFCLNYKGGYSCSCKPGYYLGEDQHECHVDCTEQHHGMGLLTSAGTPGPYFENTRCSFRLSVDKGFQLRLRFIVFDVESRDGKCVDFVKVKTPTKTFGPFCGKDKPANILTNSRHAEVIFHSNLEGTNQGFILEYKPKGTECPTQVTANSIMLPKKDWYSVGESGTDTFVSRCQLNGEWSPKSSCQLVNCGIPELPDLMELTEEDPETTYKHNISIKCREFYKLEGKANFTCEATGEWVADNGEVLAESSSQCVPECGITRSFIYGLGFHGQKAKLGQIPWHLLVKQARLGAASLINDQWAVTAAHVVQNQTSLTFIGGMIDIEDENMVEMETEKIIIHPNYTIGTYDNDIALVKMSSRVPLSSYLLPVCLPEEKTNGPVLENMKGTVSGFGVTGKWDIQFLYHCLVMEYPGVCFDTNLTVTENMFCAGKTAKDRYSCTRDGGGPLFIPMLWDHYQSPYQRFYQRFYQIPYRLMGIVSWGPPEHGNDDHDKGYYTKVENYLNWIMDTMKNN</sequence>
<feature type="disulfide bond" evidence="12">
    <location>
        <begin position="56"/>
        <end position="75"/>
    </location>
</feature>
<dbReference type="SUPFAM" id="SSF57196">
    <property type="entry name" value="EGF/Laminin"/>
    <property type="match status" value="1"/>
</dbReference>
<dbReference type="GO" id="GO:0031638">
    <property type="term" value="P:zymogen activation"/>
    <property type="evidence" value="ECO:0007669"/>
    <property type="project" value="TreeGrafter"/>
</dbReference>
<evidence type="ECO:0000256" key="10">
    <source>
        <dbReference type="ARBA" id="ARBA00023157"/>
    </source>
</evidence>
<keyword evidence="5" id="KW-0677">Repeat</keyword>
<evidence type="ECO:0000256" key="15">
    <source>
        <dbReference type="PROSITE-ProRule" id="PRU00302"/>
    </source>
</evidence>
<feature type="domain" description="CUB" evidence="16">
    <location>
        <begin position="162"/>
        <end position="273"/>
    </location>
</feature>
<comment type="PTM">
    <text evidence="13">The iron and 2-oxoglutarate dependent 3-hydroxylation of aspartate and asparagine is (R) stereospecific within EGF domains.</text>
</comment>
<evidence type="ECO:0000256" key="12">
    <source>
        <dbReference type="PIRSR" id="PIRSR001155-2"/>
    </source>
</evidence>
<proteinExistence type="predicted"/>
<evidence type="ECO:0000259" key="18">
    <source>
        <dbReference type="PROSITE" id="PS50923"/>
    </source>
</evidence>
<feature type="disulfide bond" evidence="12">
    <location>
        <begin position="134"/>
        <end position="147"/>
    </location>
</feature>
<evidence type="ECO:0000259" key="16">
    <source>
        <dbReference type="PROSITE" id="PS01180"/>
    </source>
</evidence>
<feature type="domain" description="Sushi" evidence="18">
    <location>
        <begin position="323"/>
        <end position="390"/>
    </location>
</feature>
<dbReference type="SMART" id="SM00179">
    <property type="entry name" value="EGF_CA"/>
    <property type="match status" value="1"/>
</dbReference>
<dbReference type="GO" id="GO:0004252">
    <property type="term" value="F:serine-type endopeptidase activity"/>
    <property type="evidence" value="ECO:0007669"/>
    <property type="project" value="InterPro"/>
</dbReference>
<feature type="binding site" evidence="14">
    <location>
        <position position="221"/>
    </location>
    <ligand>
        <name>Ca(2+)</name>
        <dbReference type="ChEBI" id="CHEBI:29108"/>
        <label>3</label>
    </ligand>
</feature>
<evidence type="ECO:0000313" key="20">
    <source>
        <dbReference type="Proteomes" id="UP000824219"/>
    </source>
</evidence>
<feature type="binding site" evidence="14">
    <location>
        <position position="123"/>
    </location>
    <ligand>
        <name>Ca(2+)</name>
        <dbReference type="ChEBI" id="CHEBI:29108"/>
        <label>2</label>
    </ligand>
</feature>
<dbReference type="InterPro" id="IPR018097">
    <property type="entry name" value="EGF_Ca-bd_CS"/>
</dbReference>
<feature type="binding site" evidence="14">
    <location>
        <position position="105"/>
    </location>
    <ligand>
        <name>Ca(2+)</name>
        <dbReference type="ChEBI" id="CHEBI:29108"/>
        <label>1</label>
    </ligand>
</feature>
<dbReference type="PROSITE" id="PS01187">
    <property type="entry name" value="EGF_CA"/>
    <property type="match status" value="1"/>
</dbReference>
<feature type="binding site" evidence="14">
    <location>
        <position position="126"/>
    </location>
    <ligand>
        <name>Ca(2+)</name>
        <dbReference type="ChEBI" id="CHEBI:29108"/>
        <label>2</label>
    </ligand>
</feature>
<dbReference type="SMART" id="SM00181">
    <property type="entry name" value="EGF"/>
    <property type="match status" value="1"/>
</dbReference>